<dbReference type="EMBL" id="MHTT01000015">
    <property type="protein sequence ID" value="OHA65225.1"/>
    <property type="molecule type" value="Genomic_DNA"/>
</dbReference>
<dbReference type="GO" id="GO:0003700">
    <property type="term" value="F:DNA-binding transcription factor activity"/>
    <property type="evidence" value="ECO:0007669"/>
    <property type="project" value="InterPro"/>
</dbReference>
<reference evidence="1 2" key="1">
    <citation type="journal article" date="2016" name="Nat. Commun.">
        <title>Thousands of microbial genomes shed light on interconnected biogeochemical processes in an aquifer system.</title>
        <authorList>
            <person name="Anantharaman K."/>
            <person name="Brown C.T."/>
            <person name="Hug L.A."/>
            <person name="Sharon I."/>
            <person name="Castelle C.J."/>
            <person name="Probst A.J."/>
            <person name="Thomas B.C."/>
            <person name="Singh A."/>
            <person name="Wilkins M.J."/>
            <person name="Karaoz U."/>
            <person name="Brodie E.L."/>
            <person name="Williams K.H."/>
            <person name="Hubbard S.S."/>
            <person name="Banfield J.F."/>
        </authorList>
    </citation>
    <scope>NUCLEOTIDE SEQUENCE [LARGE SCALE GENOMIC DNA]</scope>
</reference>
<evidence type="ECO:0008006" key="3">
    <source>
        <dbReference type="Google" id="ProtNLM"/>
    </source>
</evidence>
<sequence length="181" mass="21349">MKTPRLSKETQEELFQDFCEVLARLRTPEEVLPFLADLLSKNEVTTLTKRLQIARLLLEGKDYRTIEKNLRTSHGTIAKIAAWLADSGEGFRLAAERIPKKQRKNVWSRYEKSEWDKLKRRYPMMFWPQLVLEEVVRSADKKENERFRKAVEALDHKSKFYRHFGNLLSSSDKNSTKFNAT</sequence>
<dbReference type="InterPro" id="IPR013368">
    <property type="entry name" value="YecD_YerC"/>
</dbReference>
<accession>A0A1G2QX75</accession>
<evidence type="ECO:0000313" key="1">
    <source>
        <dbReference type="EMBL" id="OHA65225.1"/>
    </source>
</evidence>
<protein>
    <recommendedName>
        <fullName evidence="3">TrpR like protein, YerC/YecD</fullName>
    </recommendedName>
</protein>
<dbReference type="Proteomes" id="UP000178065">
    <property type="component" value="Unassembled WGS sequence"/>
</dbReference>
<dbReference type="PANTHER" id="PTHR40080">
    <property type="entry name" value="LMO1763 PROTEIN"/>
    <property type="match status" value="1"/>
</dbReference>
<dbReference type="NCBIfam" id="TIGR02531">
    <property type="entry name" value="yecD_yerC"/>
    <property type="match status" value="1"/>
</dbReference>
<dbReference type="InterPro" id="IPR010921">
    <property type="entry name" value="Trp_repressor/repl_initiator"/>
</dbReference>
<proteinExistence type="predicted"/>
<dbReference type="InterPro" id="IPR038116">
    <property type="entry name" value="TrpR-like_sf"/>
</dbReference>
<dbReference type="STRING" id="1802448.A2672_01935"/>
<gene>
    <name evidence="1" type="ORF">A2672_01935</name>
</gene>
<organism evidence="1 2">
    <name type="scientific">Candidatus Wildermuthbacteria bacterium RIFCSPHIGHO2_01_FULL_49_22b</name>
    <dbReference type="NCBI Taxonomy" id="1802448"/>
    <lineage>
        <taxon>Bacteria</taxon>
        <taxon>Candidatus Wildermuthiibacteriota</taxon>
    </lineage>
</organism>
<dbReference type="PANTHER" id="PTHR40080:SF1">
    <property type="entry name" value="TRPR-LIKE PROTEIN YERC_YECD"/>
    <property type="match status" value="1"/>
</dbReference>
<comment type="caution">
    <text evidence="1">The sequence shown here is derived from an EMBL/GenBank/DDBJ whole genome shotgun (WGS) entry which is preliminary data.</text>
</comment>
<dbReference type="GO" id="GO:0043565">
    <property type="term" value="F:sequence-specific DNA binding"/>
    <property type="evidence" value="ECO:0007669"/>
    <property type="project" value="InterPro"/>
</dbReference>
<dbReference type="InterPro" id="IPR000831">
    <property type="entry name" value="Trp_repress"/>
</dbReference>
<name>A0A1G2QX75_9BACT</name>
<evidence type="ECO:0000313" key="2">
    <source>
        <dbReference type="Proteomes" id="UP000178065"/>
    </source>
</evidence>
<dbReference type="AlphaFoldDB" id="A0A1G2QX75"/>
<dbReference type="Gene3D" id="1.10.1270.10">
    <property type="entry name" value="TrpR-like"/>
    <property type="match status" value="1"/>
</dbReference>
<dbReference type="SUPFAM" id="SSF48295">
    <property type="entry name" value="TrpR-like"/>
    <property type="match status" value="1"/>
</dbReference>
<dbReference type="Pfam" id="PF01371">
    <property type="entry name" value="Trp_repressor"/>
    <property type="match status" value="1"/>
</dbReference>